<keyword evidence="2" id="KW-1185">Reference proteome</keyword>
<dbReference type="OrthoDB" id="2883672at2759"/>
<proteinExistence type="predicted"/>
<protein>
    <submittedName>
        <fullName evidence="1">Uncharacterized protein</fullName>
    </submittedName>
</protein>
<organism evidence="1 2">
    <name type="scientific">Fusarium beomiforme</name>
    <dbReference type="NCBI Taxonomy" id="44412"/>
    <lineage>
        <taxon>Eukaryota</taxon>
        <taxon>Fungi</taxon>
        <taxon>Dikarya</taxon>
        <taxon>Ascomycota</taxon>
        <taxon>Pezizomycotina</taxon>
        <taxon>Sordariomycetes</taxon>
        <taxon>Hypocreomycetidae</taxon>
        <taxon>Hypocreales</taxon>
        <taxon>Nectriaceae</taxon>
        <taxon>Fusarium</taxon>
        <taxon>Fusarium burgessii species complex</taxon>
    </lineage>
</organism>
<dbReference type="Proteomes" id="UP000730481">
    <property type="component" value="Unassembled WGS sequence"/>
</dbReference>
<accession>A0A9P5AEW5</accession>
<name>A0A9P5AEW5_9HYPO</name>
<evidence type="ECO:0000313" key="1">
    <source>
        <dbReference type="EMBL" id="KAF4336697.1"/>
    </source>
</evidence>
<gene>
    <name evidence="1" type="ORF">FBEOM_9443</name>
</gene>
<sequence length="296" mass="32406">MAPKVGLADRYHVSMQHHPYGYALFEPAPFSRLQPGSLGYLDEFHLWHPILNLLDSEELKKSGYPPLGELRPSEPDIRRFGPLLSNKTAETSLDLEAGVGAAAMGLPVDVSGAVKYSTSNEFGAVLVCEKDVVSEGFDLRQPFSAWLEKNAKSLFKEYPDGKKHGFYAVTWTYSSTDIHISAWDGSSINATVGFKVGMAGAGNVGPQMSWVRGRSSSGWTEWTDQKRVLFFRAVYLGKNIFGNPKIKKSGNLPKGIKKLDVEGDEGEMNLKAFLSPVGDTYNADVHSIDESAGIKA</sequence>
<comment type="caution">
    <text evidence="1">The sequence shown here is derived from an EMBL/GenBank/DDBJ whole genome shotgun (WGS) entry which is preliminary data.</text>
</comment>
<evidence type="ECO:0000313" key="2">
    <source>
        <dbReference type="Proteomes" id="UP000730481"/>
    </source>
</evidence>
<reference evidence="1" key="2">
    <citation type="submission" date="2020-02" db="EMBL/GenBank/DDBJ databases">
        <title>Identification and distribution of gene clusters putatively required for synthesis of sphingolipid metabolism inhibitors in phylogenetically diverse species of the filamentous fungus Fusarium.</title>
        <authorList>
            <person name="Kim H.-S."/>
            <person name="Busman M."/>
            <person name="Brown D.W."/>
            <person name="Divon H."/>
            <person name="Uhlig S."/>
            <person name="Proctor R.H."/>
        </authorList>
    </citation>
    <scope>NUCLEOTIDE SEQUENCE</scope>
    <source>
        <strain evidence="1">NRRL 25174</strain>
    </source>
</reference>
<dbReference type="EMBL" id="PVQB02000477">
    <property type="protein sequence ID" value="KAF4336697.1"/>
    <property type="molecule type" value="Genomic_DNA"/>
</dbReference>
<dbReference type="AlphaFoldDB" id="A0A9P5AEW5"/>
<reference evidence="1" key="1">
    <citation type="journal article" date="2017" name="Mycologia">
        <title>Fusarium algeriense, sp. nov., a novel toxigenic crown rot pathogen of durum wheat from Algeria is nested in the Fusarium burgessii species complex.</title>
        <authorList>
            <person name="Laraba I."/>
            <person name="Keddad A."/>
            <person name="Boureghda H."/>
            <person name="Abdallah N."/>
            <person name="Vaughan M.M."/>
            <person name="Proctor R.H."/>
            <person name="Busman M."/>
            <person name="O'Donnell K."/>
        </authorList>
    </citation>
    <scope>NUCLEOTIDE SEQUENCE</scope>
    <source>
        <strain evidence="1">NRRL 25174</strain>
    </source>
</reference>